<feature type="transmembrane region" description="Helical" evidence="1">
    <location>
        <begin position="202"/>
        <end position="227"/>
    </location>
</feature>
<feature type="transmembrane region" description="Helical" evidence="1">
    <location>
        <begin position="64"/>
        <end position="82"/>
    </location>
</feature>
<dbReference type="RefSeq" id="WP_115089422.1">
    <property type="nucleotide sequence ID" value="NZ_CBCSFG010000007.1"/>
</dbReference>
<evidence type="ECO:0000313" key="2">
    <source>
        <dbReference type="EMBL" id="SUQ65813.1"/>
    </source>
</evidence>
<sequence>MPAISRSLLFYLAIGLIQGLVFLYARHVQIDIAGLPFGLCAAVLVAGVNLQLLGSAVLHRGTGWLVLGLTLLIGFISSWTFSQDTLGWVWQSSWVAAVAVTYIGTAFILSWPTREGLRLRYEDLFRHAWNNIFIVLLALLFTLLFWLLLWLCGRLFLMLGIPQVEDVLTSAPVVRIGLAVVFSLGMRMGLENEKVIGLLRGVLLTLCRVLLPLSALIAVLFSLMLPFTGLQPIWNTGYSTTILLLLVVINLFLVNGVFQDGHQANPYPSVLKRLVEACLLCLPVLVALAGYSSWLRVNQYGLTPERILALLLIGVMQVHSLAALWAVFASRQGWLHSLRVSNPWIALLSAVLVVLFYTPLLNPLQLSANNQVERLLSGRTAIQEFDARTLYHRLGKPGREAFKALEARLKTDELFDAEGRKKLQWIMDEAHPLYADDSHAPNLEWLGPEQPGSEEFATMVMALSQCGGKGCFLWGVDMDGDGRNEVLMIPRHTYASSVFLFAREGKGEWREVGSLHSIRDNTERLVQLIRSGQMKPVMPRYKTLTLDGIDLTWQPNR</sequence>
<dbReference type="AlphaFoldDB" id="A0A380T732"/>
<keyword evidence="3" id="KW-1185">Reference proteome</keyword>
<feature type="transmembrane region" description="Helical" evidence="1">
    <location>
        <begin position="233"/>
        <end position="253"/>
    </location>
</feature>
<dbReference type="InterPro" id="IPR025291">
    <property type="entry name" value="DUF4153"/>
</dbReference>
<evidence type="ECO:0000256" key="1">
    <source>
        <dbReference type="SAM" id="Phobius"/>
    </source>
</evidence>
<evidence type="ECO:0008006" key="4">
    <source>
        <dbReference type="Google" id="ProtNLM"/>
    </source>
</evidence>
<feature type="transmembrane region" description="Helical" evidence="1">
    <location>
        <begin position="307"/>
        <end position="328"/>
    </location>
</feature>
<reference evidence="3" key="1">
    <citation type="submission" date="2018-07" db="EMBL/GenBank/DDBJ databases">
        <authorList>
            <person name="Blom J."/>
        </authorList>
    </citation>
    <scope>NUCLEOTIDE SEQUENCE [LARGE SCALE GENOMIC DNA]</scope>
    <source>
        <strain evidence="3">CCOS 864</strain>
    </source>
</reference>
<keyword evidence="1" id="KW-1133">Transmembrane helix</keyword>
<accession>A0A380T732</accession>
<feature type="transmembrane region" description="Helical" evidence="1">
    <location>
        <begin position="340"/>
        <end position="360"/>
    </location>
</feature>
<proteinExistence type="predicted"/>
<keyword evidence="1" id="KW-0812">Transmembrane</keyword>
<feature type="transmembrane region" description="Helical" evidence="1">
    <location>
        <begin position="88"/>
        <end position="111"/>
    </location>
</feature>
<dbReference type="Proteomes" id="UP000255177">
    <property type="component" value="Unassembled WGS sequence"/>
</dbReference>
<gene>
    <name evidence="2" type="ORF">CCOS864_05290</name>
</gene>
<feature type="transmembrane region" description="Helical" evidence="1">
    <location>
        <begin position="32"/>
        <end position="52"/>
    </location>
</feature>
<organism evidence="2 3">
    <name type="scientific">Pseudomonas wadenswilerensis</name>
    <dbReference type="NCBI Taxonomy" id="1785161"/>
    <lineage>
        <taxon>Bacteria</taxon>
        <taxon>Pseudomonadati</taxon>
        <taxon>Pseudomonadota</taxon>
        <taxon>Gammaproteobacteria</taxon>
        <taxon>Pseudomonadales</taxon>
        <taxon>Pseudomonadaceae</taxon>
        <taxon>Pseudomonas</taxon>
    </lineage>
</organism>
<feature type="transmembrane region" description="Helical" evidence="1">
    <location>
        <begin position="132"/>
        <end position="151"/>
    </location>
</feature>
<dbReference type="EMBL" id="UIDD01000012">
    <property type="protein sequence ID" value="SUQ65813.1"/>
    <property type="molecule type" value="Genomic_DNA"/>
</dbReference>
<dbReference type="Pfam" id="PF13687">
    <property type="entry name" value="DUF4153"/>
    <property type="match status" value="1"/>
</dbReference>
<feature type="transmembrane region" description="Helical" evidence="1">
    <location>
        <begin position="274"/>
        <end position="295"/>
    </location>
</feature>
<feature type="transmembrane region" description="Helical" evidence="1">
    <location>
        <begin position="7"/>
        <end position="26"/>
    </location>
</feature>
<keyword evidence="1" id="KW-0472">Membrane</keyword>
<evidence type="ECO:0000313" key="3">
    <source>
        <dbReference type="Proteomes" id="UP000255177"/>
    </source>
</evidence>
<name>A0A380T732_9PSED</name>
<protein>
    <recommendedName>
        <fullName evidence="4">DUF4153 domain-containing protein</fullName>
    </recommendedName>
</protein>